<organism evidence="2 3">
    <name type="scientific">Xanthoceras sorbifolium</name>
    <dbReference type="NCBI Taxonomy" id="99658"/>
    <lineage>
        <taxon>Eukaryota</taxon>
        <taxon>Viridiplantae</taxon>
        <taxon>Streptophyta</taxon>
        <taxon>Embryophyta</taxon>
        <taxon>Tracheophyta</taxon>
        <taxon>Spermatophyta</taxon>
        <taxon>Magnoliopsida</taxon>
        <taxon>eudicotyledons</taxon>
        <taxon>Gunneridae</taxon>
        <taxon>Pentapetalae</taxon>
        <taxon>rosids</taxon>
        <taxon>malvids</taxon>
        <taxon>Sapindales</taxon>
        <taxon>Sapindaceae</taxon>
        <taxon>Xanthoceroideae</taxon>
        <taxon>Xanthoceras</taxon>
    </lineage>
</organism>
<proteinExistence type="predicted"/>
<feature type="domain" description="Isopenicillin N synthase-like Fe(2+) 2OG dioxygenase" evidence="1">
    <location>
        <begin position="13"/>
        <end position="45"/>
    </location>
</feature>
<keyword evidence="3" id="KW-1185">Reference proteome</keyword>
<evidence type="ECO:0000313" key="2">
    <source>
        <dbReference type="EMBL" id="KAH7573258.1"/>
    </source>
</evidence>
<dbReference type="InterPro" id="IPR027443">
    <property type="entry name" value="IPNS-like_sf"/>
</dbReference>
<dbReference type="InterPro" id="IPR044861">
    <property type="entry name" value="IPNS-like_FE2OG_OXY"/>
</dbReference>
<sequence>MTSPKGQNSSIDCLLMSNDKFKSVEHRVLANAIGPRVSVACFFTPHLYPSTRIYGPIKELLSEEHPPVYRETTVQDFIAYYDSKGLDGNSALTHFNFRPKHFLKLLGLKNKIFDKLQDHDKETLEEVLPLIRSLGIAHHLSEAKPAEEVADANRKVAGEMEDEVADPIHEAVVSLQLVDQTLHILEANHTAIKRYYRYDYAHQEEDAPSCIDASRQHQR</sequence>
<protein>
    <recommendedName>
        <fullName evidence="1">Isopenicillin N synthase-like Fe(2+) 2OG dioxygenase domain-containing protein</fullName>
    </recommendedName>
</protein>
<dbReference type="Proteomes" id="UP000827721">
    <property type="component" value="Unassembled WGS sequence"/>
</dbReference>
<name>A0ABQ8I9E9_9ROSI</name>
<dbReference type="EMBL" id="JAFEMO010000003">
    <property type="protein sequence ID" value="KAH7573258.1"/>
    <property type="molecule type" value="Genomic_DNA"/>
</dbReference>
<evidence type="ECO:0000259" key="1">
    <source>
        <dbReference type="Pfam" id="PF03171"/>
    </source>
</evidence>
<reference evidence="2 3" key="1">
    <citation type="submission" date="2021-02" db="EMBL/GenBank/DDBJ databases">
        <title>Plant Genome Project.</title>
        <authorList>
            <person name="Zhang R.-G."/>
        </authorList>
    </citation>
    <scope>NUCLEOTIDE SEQUENCE [LARGE SCALE GENOMIC DNA]</scope>
    <source>
        <tissue evidence="2">Leaves</tissue>
    </source>
</reference>
<dbReference type="Pfam" id="PF03171">
    <property type="entry name" value="2OG-FeII_Oxy"/>
    <property type="match status" value="1"/>
</dbReference>
<comment type="caution">
    <text evidence="2">The sequence shown here is derived from an EMBL/GenBank/DDBJ whole genome shotgun (WGS) entry which is preliminary data.</text>
</comment>
<dbReference type="SUPFAM" id="SSF51197">
    <property type="entry name" value="Clavaminate synthase-like"/>
    <property type="match status" value="1"/>
</dbReference>
<accession>A0ABQ8I9E9</accession>
<evidence type="ECO:0000313" key="3">
    <source>
        <dbReference type="Proteomes" id="UP000827721"/>
    </source>
</evidence>
<dbReference type="Gene3D" id="2.60.120.330">
    <property type="entry name" value="B-lactam Antibiotic, Isopenicillin N Synthase, Chain"/>
    <property type="match status" value="1"/>
</dbReference>
<gene>
    <name evidence="2" type="ORF">JRO89_XS03G0102300</name>
</gene>